<evidence type="ECO:0000259" key="6">
    <source>
        <dbReference type="Pfam" id="PF17384"/>
    </source>
</evidence>
<dbReference type="PANTHER" id="PTHR33867">
    <property type="entry name" value="RIBOSOME MATURATION FACTOR RIMP"/>
    <property type="match status" value="1"/>
</dbReference>
<dbReference type="PATRIC" id="fig|446465.5.peg.1027"/>
<dbReference type="SUPFAM" id="SSF75420">
    <property type="entry name" value="YhbC-like, N-terminal domain"/>
    <property type="match status" value="1"/>
</dbReference>
<comment type="function">
    <text evidence="3">Required for maturation of 30S ribosomal subunits.</text>
</comment>
<dbReference type="PANTHER" id="PTHR33867:SF1">
    <property type="entry name" value="RIBOSOME MATURATION FACTOR RIMP"/>
    <property type="match status" value="1"/>
</dbReference>
<evidence type="ECO:0000256" key="2">
    <source>
        <dbReference type="ARBA" id="ARBA00022517"/>
    </source>
</evidence>
<dbReference type="GO" id="GO:0006412">
    <property type="term" value="P:translation"/>
    <property type="evidence" value="ECO:0007669"/>
    <property type="project" value="TreeGrafter"/>
</dbReference>
<feature type="compositionally biased region" description="Low complexity" evidence="4">
    <location>
        <begin position="185"/>
        <end position="211"/>
    </location>
</feature>
<evidence type="ECO:0000256" key="1">
    <source>
        <dbReference type="ARBA" id="ARBA00022490"/>
    </source>
</evidence>
<dbReference type="HAMAP" id="MF_01077">
    <property type="entry name" value="RimP"/>
    <property type="match status" value="1"/>
</dbReference>
<dbReference type="eggNOG" id="COG0779">
    <property type="taxonomic scope" value="Bacteria"/>
</dbReference>
<name>C7MBA4_BRAFD</name>
<evidence type="ECO:0000259" key="5">
    <source>
        <dbReference type="Pfam" id="PF02576"/>
    </source>
</evidence>
<feature type="domain" description="Ribosome maturation factor RimP C-terminal" evidence="6">
    <location>
        <begin position="94"/>
        <end position="171"/>
    </location>
</feature>
<dbReference type="Pfam" id="PF17384">
    <property type="entry name" value="DUF150_C"/>
    <property type="match status" value="1"/>
</dbReference>
<organism evidence="7 8">
    <name type="scientific">Brachybacterium faecium (strain ATCC 43885 / DSM 4810 / JCM 11609 / LMG 19847 / NBRC 14762 / NCIMB 9860 / 6-10)</name>
    <dbReference type="NCBI Taxonomy" id="446465"/>
    <lineage>
        <taxon>Bacteria</taxon>
        <taxon>Bacillati</taxon>
        <taxon>Actinomycetota</taxon>
        <taxon>Actinomycetes</taxon>
        <taxon>Micrococcales</taxon>
        <taxon>Dermabacteraceae</taxon>
        <taxon>Brachybacterium</taxon>
    </lineage>
</organism>
<proteinExistence type="inferred from homology"/>
<dbReference type="Proteomes" id="UP000001919">
    <property type="component" value="Chromosome"/>
</dbReference>
<evidence type="ECO:0000313" key="7">
    <source>
        <dbReference type="EMBL" id="ACU84877.1"/>
    </source>
</evidence>
<comment type="subcellular location">
    <subcellularLocation>
        <location evidence="3">Cytoplasm</location>
    </subcellularLocation>
</comment>
<gene>
    <name evidence="3" type="primary">rimP</name>
    <name evidence="7" type="ordered locus">Bfae_10290</name>
</gene>
<dbReference type="GO" id="GO:0000028">
    <property type="term" value="P:ribosomal small subunit assembly"/>
    <property type="evidence" value="ECO:0007669"/>
    <property type="project" value="TreeGrafter"/>
</dbReference>
<evidence type="ECO:0000256" key="4">
    <source>
        <dbReference type="SAM" id="MobiDB-lite"/>
    </source>
</evidence>
<reference evidence="7 8" key="1">
    <citation type="journal article" date="2009" name="Stand. Genomic Sci.">
        <title>Complete genome sequence of Brachybacterium faecium type strain (Schefferle 6-10).</title>
        <authorList>
            <person name="Lapidus A."/>
            <person name="Pukall R."/>
            <person name="Labuttii K."/>
            <person name="Copeland A."/>
            <person name="Del Rio T.G."/>
            <person name="Nolan M."/>
            <person name="Chen F."/>
            <person name="Lucas S."/>
            <person name="Tice H."/>
            <person name="Cheng J.F."/>
            <person name="Bruce D."/>
            <person name="Goodwin L."/>
            <person name="Pitluck S."/>
            <person name="Rohde M."/>
            <person name="Goker M."/>
            <person name="Pati A."/>
            <person name="Ivanova N."/>
            <person name="Mavrommatis K."/>
            <person name="Chen A."/>
            <person name="Palaniappan K."/>
            <person name="D'haeseleer P."/>
            <person name="Chain P."/>
            <person name="Bristow J."/>
            <person name="Eisen J.A."/>
            <person name="Markowitz V."/>
            <person name="Hugenholtz P."/>
            <person name="Kyrpides N.C."/>
            <person name="Klenk H.P."/>
        </authorList>
    </citation>
    <scope>NUCLEOTIDE SEQUENCE [LARGE SCALE GENOMIC DNA]</scope>
    <source>
        <strain evidence="8">ATCC 43885 / DSM 4810 / JCM 11609 / LMG 19847 / NBRC 14762 / NCIMB 9860 / 6-10</strain>
    </source>
</reference>
<dbReference type="EMBL" id="CP001643">
    <property type="protein sequence ID" value="ACU84877.1"/>
    <property type="molecule type" value="Genomic_DNA"/>
</dbReference>
<dbReference type="GO" id="GO:0005829">
    <property type="term" value="C:cytosol"/>
    <property type="evidence" value="ECO:0007669"/>
    <property type="project" value="TreeGrafter"/>
</dbReference>
<keyword evidence="1 3" id="KW-0963">Cytoplasm</keyword>
<evidence type="ECO:0000256" key="3">
    <source>
        <dbReference type="HAMAP-Rule" id="MF_01077"/>
    </source>
</evidence>
<dbReference type="AlphaFoldDB" id="C7MBA4"/>
<dbReference type="Pfam" id="PF02576">
    <property type="entry name" value="RimP_N"/>
    <property type="match status" value="1"/>
</dbReference>
<feature type="region of interest" description="Disordered" evidence="4">
    <location>
        <begin position="180"/>
        <end position="220"/>
    </location>
</feature>
<sequence length="220" mass="23252">MSALEDQTILRETATEVLASHGLVLEEVEIRRGGGTPQVRLIVDLPEDQLGSADLDTVAEASRALSEAVDADDAVLGSAPVLLEVTTPGVDRELTAPRHFRRARGRLLSLTTEEGTTLRARLLAVDGEELALRQEPGRDDRGRPLKLPAGTTERLRLPLAEVARARVEVEFDPPADLEELLAEITGADAAPASRAATDPGPGDSPGPTAATDHPAATKES</sequence>
<protein>
    <recommendedName>
        <fullName evidence="3">Ribosome maturation factor RimP</fullName>
    </recommendedName>
</protein>
<dbReference type="Gene3D" id="3.30.300.70">
    <property type="entry name" value="RimP-like superfamily, N-terminal"/>
    <property type="match status" value="1"/>
</dbReference>
<dbReference type="STRING" id="446465.Bfae_10290"/>
<feature type="domain" description="Ribosome maturation factor RimP N-terminal" evidence="5">
    <location>
        <begin position="15"/>
        <end position="91"/>
    </location>
</feature>
<accession>C7MBA4</accession>
<evidence type="ECO:0000313" key="8">
    <source>
        <dbReference type="Proteomes" id="UP000001919"/>
    </source>
</evidence>
<comment type="similarity">
    <text evidence="3">Belongs to the RimP family.</text>
</comment>
<dbReference type="OrthoDB" id="9805006at2"/>
<dbReference type="KEGG" id="bfa:Bfae_10290"/>
<dbReference type="InterPro" id="IPR028998">
    <property type="entry name" value="RimP_C"/>
</dbReference>
<dbReference type="HOGENOM" id="CLU_070525_3_0_11"/>
<dbReference type="InterPro" id="IPR028989">
    <property type="entry name" value="RimP_N"/>
</dbReference>
<dbReference type="InterPro" id="IPR003728">
    <property type="entry name" value="Ribosome_maturation_RimP"/>
</dbReference>
<keyword evidence="8" id="KW-1185">Reference proteome</keyword>
<keyword evidence="2 3" id="KW-0690">Ribosome biogenesis</keyword>
<dbReference type="InterPro" id="IPR035956">
    <property type="entry name" value="RimP_N_sf"/>
</dbReference>
<dbReference type="CDD" id="cd01734">
    <property type="entry name" value="YlxS_C"/>
    <property type="match status" value="1"/>
</dbReference>